<dbReference type="STRING" id="1235990.BMSBPS_0116"/>
<protein>
    <recommendedName>
        <fullName evidence="4">LPS-assembly protein LptD</fullName>
    </recommendedName>
</protein>
<comment type="subcellular location">
    <subcellularLocation>
        <location evidence="4">Cell outer membrane</location>
    </subcellularLocation>
</comment>
<dbReference type="InterPro" id="IPR007543">
    <property type="entry name" value="LptD_C"/>
</dbReference>
<dbReference type="Pfam" id="PF03968">
    <property type="entry name" value="LptD_N"/>
    <property type="match status" value="1"/>
</dbReference>
<comment type="similarity">
    <text evidence="4">Belongs to the LptD family.</text>
</comment>
<sequence precursor="true">MKKNRFILLIIAINIILYSQCATSENLISHSVLEMLQDNFPLLKHDMNKLPVTINSDSVKGKYPNILFFNGNVDIKQGKRHFHADEVQLNQHQNNKNITLDRTMRALGNVYYDDEQIFLQGEKAWGDLNNKDINVFNVKYQMVGKALHGIADEIQLRDYNRYIILKKGSFTSCFAGFNSWNMTGSEIIQDNQEEITKIWNAYFKLGNVPIFYSPYFQLPTGNHRLSGFLLPTAKFSKNNGLQLITPYYWNIRPEVDVTMTPYYYSKRGLLLQNELRYLTQTGTSLVNLHYLLLNKQYDSNTQLFNTAPIKNKKFNRWLYYFNHVGVFKKHWFFNANYAKVSDEHYFSDFELDDHYSTKGYLPKKFSIKYANTNWDITFSSQDYQKLPSYHNHDSTAYRAISQFDLNFYPSNVRIFNGCFYAQVVRLVNTNNYMPEAIRFHVEPTLNIPFSRSWASVNTEAKLLVTHYEQYCIDHYKNQDSIIKNISLKRSVNRVIPKFKIDGRLIFDRKYNLNMPWKKNIIQVIEPHIQYAYIPYQDQNNIYPYDSTLFQANYSNPFHEYNYSGLDRISAANKITSSVTTHLYNNNLDEFFNFSLGQIYHFTPHNNQITQINDHTNTLWMGNAYWKINNRWHLRSGFQYNMSLNKVFQGNTSLEYHYTNHSMLQLNYRYSSPEYIESLFNNIELMNHLVYKKGISQIGTIASWPIANTWFLVGSYYYDNLNNKSLEQMLGVQYRSCCYSVRFGYERKINGLKNNNSQYDQKISLNIELRGIGSDSDKFNIRNMLQQCAIPYQHIL</sequence>
<dbReference type="PATRIC" id="fig|1235990.3.peg.487"/>
<dbReference type="AlphaFoldDB" id="U3U2T9"/>
<dbReference type="KEGG" id="hhs:HHS_04910"/>
<proteinExistence type="inferred from homology"/>
<dbReference type="EMBL" id="AP012554">
    <property type="protein sequence ID" value="BAO00461.1"/>
    <property type="molecule type" value="Genomic_DNA"/>
</dbReference>
<feature type="domain" description="LptD C-terminal" evidence="6">
    <location>
        <begin position="315"/>
        <end position="709"/>
    </location>
</feature>
<dbReference type="InterPro" id="IPR050218">
    <property type="entry name" value="LptD"/>
</dbReference>
<feature type="domain" description="Organic solvent tolerance-like N-terminal" evidence="5">
    <location>
        <begin position="53"/>
        <end position="194"/>
    </location>
</feature>
<organism evidence="7 8">
    <name type="scientific">Candidatus Pantoea carbekii</name>
    <dbReference type="NCBI Taxonomy" id="1235990"/>
    <lineage>
        <taxon>Bacteria</taxon>
        <taxon>Pseudomonadati</taxon>
        <taxon>Pseudomonadota</taxon>
        <taxon>Gammaproteobacteria</taxon>
        <taxon>Enterobacterales</taxon>
        <taxon>Erwiniaceae</taxon>
        <taxon>Pantoea</taxon>
    </lineage>
</organism>
<dbReference type="InterPro" id="IPR020889">
    <property type="entry name" value="LipoPS_assembly_LptD"/>
</dbReference>
<keyword evidence="1 4" id="KW-0732">Signal</keyword>
<dbReference type="PANTHER" id="PTHR30189">
    <property type="entry name" value="LPS-ASSEMBLY PROTEIN"/>
    <property type="match status" value="1"/>
</dbReference>
<evidence type="ECO:0000259" key="5">
    <source>
        <dbReference type="Pfam" id="PF03968"/>
    </source>
</evidence>
<keyword evidence="2 4" id="KW-0472">Membrane</keyword>
<dbReference type="GO" id="GO:0043165">
    <property type="term" value="P:Gram-negative-bacterium-type cell outer membrane assembly"/>
    <property type="evidence" value="ECO:0007669"/>
    <property type="project" value="UniProtKB-UniRule"/>
</dbReference>
<gene>
    <name evidence="4" type="primary">lptD</name>
    <name evidence="7" type="ORF">HHS_04910</name>
</gene>
<evidence type="ECO:0000256" key="3">
    <source>
        <dbReference type="ARBA" id="ARBA00023237"/>
    </source>
</evidence>
<dbReference type="NCBIfam" id="NF002997">
    <property type="entry name" value="PRK03761.1"/>
    <property type="match status" value="1"/>
</dbReference>
<feature type="signal peptide" evidence="4">
    <location>
        <begin position="1"/>
        <end position="24"/>
    </location>
</feature>
<evidence type="ECO:0000256" key="2">
    <source>
        <dbReference type="ARBA" id="ARBA00023136"/>
    </source>
</evidence>
<feature type="chain" id="PRO_5009021789" description="LPS-assembly protein LptD" evidence="4">
    <location>
        <begin position="25"/>
        <end position="795"/>
    </location>
</feature>
<dbReference type="OrthoDB" id="9760225at2"/>
<dbReference type="GO" id="GO:0015920">
    <property type="term" value="P:lipopolysaccharide transport"/>
    <property type="evidence" value="ECO:0007669"/>
    <property type="project" value="InterPro"/>
</dbReference>
<name>U3U2T9_9GAMM</name>
<dbReference type="GO" id="GO:0009279">
    <property type="term" value="C:cell outer membrane"/>
    <property type="evidence" value="ECO:0007669"/>
    <property type="project" value="UniProtKB-SubCell"/>
</dbReference>
<dbReference type="Pfam" id="PF04453">
    <property type="entry name" value="LptD"/>
    <property type="match status" value="1"/>
</dbReference>
<evidence type="ECO:0000256" key="4">
    <source>
        <dbReference type="HAMAP-Rule" id="MF_01411"/>
    </source>
</evidence>
<keyword evidence="8" id="KW-1185">Reference proteome</keyword>
<evidence type="ECO:0000313" key="8">
    <source>
        <dbReference type="Proteomes" id="UP000016900"/>
    </source>
</evidence>
<dbReference type="HAMAP" id="MF_01411">
    <property type="entry name" value="LPS_assembly_LptD"/>
    <property type="match status" value="1"/>
</dbReference>
<comment type="function">
    <text evidence="4">Together with LptE, is involved in the assembly of lipopolysaccharide (LPS) at the surface of the outer membrane.</text>
</comment>
<reference evidence="7 8" key="1">
    <citation type="submission" date="2012-10" db="EMBL/GenBank/DDBJ databases">
        <title>Genome sequence of the symbiont of the pentatomidae stink bug Halyomorpha halys.</title>
        <authorList>
            <person name="Kobayashi H."/>
            <person name="Fujii-Muramatsu R."/>
            <person name="Takeishi K."/>
            <person name="Noda H."/>
        </authorList>
    </citation>
    <scope>NUCLEOTIDE SEQUENCE [LARGE SCALE GENOMIC DNA]</scope>
</reference>
<comment type="caution">
    <text evidence="4">Lacks conserved residue(s) required for the propagation of feature annotation.</text>
</comment>
<accession>U3U2T9</accession>
<dbReference type="Proteomes" id="UP000016900">
    <property type="component" value="Chromosome"/>
</dbReference>
<dbReference type="PANTHER" id="PTHR30189:SF1">
    <property type="entry name" value="LPS-ASSEMBLY PROTEIN LPTD"/>
    <property type="match status" value="1"/>
</dbReference>
<keyword evidence="3 4" id="KW-0998">Cell outer membrane</keyword>
<evidence type="ECO:0000256" key="1">
    <source>
        <dbReference type="ARBA" id="ARBA00022729"/>
    </source>
</evidence>
<dbReference type="InterPro" id="IPR005653">
    <property type="entry name" value="OstA-like_N"/>
</dbReference>
<dbReference type="eggNOG" id="COG1452">
    <property type="taxonomic scope" value="Bacteria"/>
</dbReference>
<comment type="subunit">
    <text evidence="4">Component of the lipopolysaccharide transport and assembly complex. Interacts with LptE and LptA.</text>
</comment>
<dbReference type="Gene3D" id="2.60.450.10">
    <property type="entry name" value="Lipopolysaccharide (LPS) transport protein A like domain"/>
    <property type="match status" value="1"/>
</dbReference>
<evidence type="ECO:0000259" key="6">
    <source>
        <dbReference type="Pfam" id="PF04453"/>
    </source>
</evidence>
<evidence type="ECO:0000313" key="7">
    <source>
        <dbReference type="EMBL" id="BAO00461.1"/>
    </source>
</evidence>
<dbReference type="GO" id="GO:1990351">
    <property type="term" value="C:transporter complex"/>
    <property type="evidence" value="ECO:0007669"/>
    <property type="project" value="TreeGrafter"/>
</dbReference>